<feature type="signal peptide" evidence="10">
    <location>
        <begin position="1"/>
        <end position="20"/>
    </location>
</feature>
<accession>A0A3N0Y364</accession>
<dbReference type="CDD" id="cd00069">
    <property type="entry name" value="GHB_like"/>
    <property type="match status" value="1"/>
</dbReference>
<dbReference type="GO" id="GO:0007186">
    <property type="term" value="P:G protein-coupled receptor signaling pathway"/>
    <property type="evidence" value="ECO:0007669"/>
    <property type="project" value="TreeGrafter"/>
</dbReference>
<name>A0A3N0Y364_ANAGA</name>
<keyword evidence="13" id="KW-1185">Reference proteome</keyword>
<evidence type="ECO:0000256" key="3">
    <source>
        <dbReference type="ARBA" id="ARBA00006552"/>
    </source>
</evidence>
<keyword evidence="6" id="KW-0372">Hormone</keyword>
<evidence type="ECO:0000256" key="10">
    <source>
        <dbReference type="SAM" id="SignalP"/>
    </source>
</evidence>
<evidence type="ECO:0000313" key="12">
    <source>
        <dbReference type="EMBL" id="ROL23512.1"/>
    </source>
</evidence>
<dbReference type="PANTHER" id="PTHR11515:SF29">
    <property type="entry name" value="THYROTROPIN SUBUNIT BETA-LIKE"/>
    <property type="match status" value="1"/>
</dbReference>
<dbReference type="GO" id="GO:0005737">
    <property type="term" value="C:cytoplasm"/>
    <property type="evidence" value="ECO:0007669"/>
    <property type="project" value="TreeGrafter"/>
</dbReference>
<dbReference type="GO" id="GO:0005179">
    <property type="term" value="F:hormone activity"/>
    <property type="evidence" value="ECO:0007669"/>
    <property type="project" value="UniProtKB-KW"/>
</dbReference>
<sequence>MRMLFFCSLLFLMGGDVLLACSLKNYTLFVERHECGHCMAINTTMCSGMCFTQDTNVRGFVGKRFLIQRGCMHRSVVYLSARMPGCPVHIDPLFFYPVAHRCRCTKCNTAKNECVYKPSHIPSKCSDHLHAV</sequence>
<evidence type="ECO:0000256" key="9">
    <source>
        <dbReference type="ARBA" id="ARBA00079406"/>
    </source>
</evidence>
<keyword evidence="7" id="KW-1015">Disulfide bond</keyword>
<dbReference type="FunFam" id="2.10.90.10:FF:000007">
    <property type="entry name" value="Luteinizing hormone beta subunit"/>
    <property type="match status" value="1"/>
</dbReference>
<comment type="similarity">
    <text evidence="3">Belongs to the glycoprotein hormones subunit beta family.</text>
</comment>
<dbReference type="GO" id="GO:0010628">
    <property type="term" value="P:positive regulation of gene expression"/>
    <property type="evidence" value="ECO:0007669"/>
    <property type="project" value="UniProtKB-ARBA"/>
</dbReference>
<dbReference type="InterPro" id="IPR006208">
    <property type="entry name" value="Glyco_hormone_CN"/>
</dbReference>
<dbReference type="GO" id="GO:2000866">
    <property type="term" value="P:positive regulation of estradiol secretion"/>
    <property type="evidence" value="ECO:0007669"/>
    <property type="project" value="UniProtKB-ARBA"/>
</dbReference>
<comment type="function">
    <text evidence="1">Involved in gametogenesis and steroidogenesis.</text>
</comment>
<proteinExistence type="inferred from homology"/>
<gene>
    <name evidence="12" type="ORF">DPX16_18780</name>
</gene>
<comment type="subunit">
    <text evidence="4">Heterodimer of an alpha and a beta chain.</text>
</comment>
<dbReference type="Pfam" id="PF00007">
    <property type="entry name" value="Cys_knot"/>
    <property type="match status" value="1"/>
</dbReference>
<feature type="domain" description="Glycoprotein hormone subunit beta" evidence="11">
    <location>
        <begin position="20"/>
        <end position="121"/>
    </location>
</feature>
<dbReference type="AlphaFoldDB" id="A0A3N0Y364"/>
<comment type="subcellular location">
    <subcellularLocation>
        <location evidence="2">Secreted</location>
    </subcellularLocation>
</comment>
<protein>
    <recommendedName>
        <fullName evidence="9">Luteinizing hormone-like GTH</fullName>
    </recommendedName>
</protein>
<dbReference type="SUPFAM" id="SSF57501">
    <property type="entry name" value="Cystine-knot cytokines"/>
    <property type="match status" value="1"/>
</dbReference>
<evidence type="ECO:0000256" key="5">
    <source>
        <dbReference type="ARBA" id="ARBA00022525"/>
    </source>
</evidence>
<dbReference type="GO" id="GO:0005615">
    <property type="term" value="C:extracellular space"/>
    <property type="evidence" value="ECO:0007669"/>
    <property type="project" value="TreeGrafter"/>
</dbReference>
<feature type="chain" id="PRO_5018088765" description="Luteinizing hormone-like GTH" evidence="10">
    <location>
        <begin position="21"/>
        <end position="132"/>
    </location>
</feature>
<evidence type="ECO:0000256" key="8">
    <source>
        <dbReference type="ARBA" id="ARBA00023180"/>
    </source>
</evidence>
<dbReference type="Proteomes" id="UP000281406">
    <property type="component" value="Unassembled WGS sequence"/>
</dbReference>
<keyword evidence="10" id="KW-0732">Signal</keyword>
<evidence type="ECO:0000259" key="11">
    <source>
        <dbReference type="Pfam" id="PF00007"/>
    </source>
</evidence>
<comment type="caution">
    <text evidence="12">The sequence shown here is derived from an EMBL/GenBank/DDBJ whole genome shotgun (WGS) entry which is preliminary data.</text>
</comment>
<dbReference type="InterPro" id="IPR029034">
    <property type="entry name" value="Cystine-knot_cytokine"/>
</dbReference>
<evidence type="ECO:0000256" key="7">
    <source>
        <dbReference type="ARBA" id="ARBA00023157"/>
    </source>
</evidence>
<dbReference type="OrthoDB" id="8866353at2759"/>
<dbReference type="EMBL" id="RJVU01053773">
    <property type="protein sequence ID" value="ROL23512.1"/>
    <property type="molecule type" value="Genomic_DNA"/>
</dbReference>
<evidence type="ECO:0000313" key="13">
    <source>
        <dbReference type="Proteomes" id="UP000281406"/>
    </source>
</evidence>
<dbReference type="InterPro" id="IPR001545">
    <property type="entry name" value="Gonadotropin_bsu"/>
</dbReference>
<dbReference type="GO" id="GO:2000836">
    <property type="term" value="P:positive regulation of androgen secretion"/>
    <property type="evidence" value="ECO:0007669"/>
    <property type="project" value="UniProtKB-ARBA"/>
</dbReference>
<dbReference type="Gene3D" id="2.10.90.10">
    <property type="entry name" value="Cystine-knot cytokines"/>
    <property type="match status" value="1"/>
</dbReference>
<organism evidence="12 13">
    <name type="scientific">Anabarilius grahami</name>
    <name type="common">Kanglang fish</name>
    <name type="synonym">Barilius grahami</name>
    <dbReference type="NCBI Taxonomy" id="495550"/>
    <lineage>
        <taxon>Eukaryota</taxon>
        <taxon>Metazoa</taxon>
        <taxon>Chordata</taxon>
        <taxon>Craniata</taxon>
        <taxon>Vertebrata</taxon>
        <taxon>Euteleostomi</taxon>
        <taxon>Actinopterygii</taxon>
        <taxon>Neopterygii</taxon>
        <taxon>Teleostei</taxon>
        <taxon>Ostariophysi</taxon>
        <taxon>Cypriniformes</taxon>
        <taxon>Xenocyprididae</taxon>
        <taxon>Xenocypridinae</taxon>
        <taxon>Xenocypridinae incertae sedis</taxon>
        <taxon>Anabarilius</taxon>
    </lineage>
</organism>
<reference evidence="12 13" key="1">
    <citation type="submission" date="2018-10" db="EMBL/GenBank/DDBJ databases">
        <title>Genome assembly for a Yunnan-Guizhou Plateau 3E fish, Anabarilius grahami (Regan), and its evolutionary and genetic applications.</title>
        <authorList>
            <person name="Jiang W."/>
        </authorList>
    </citation>
    <scope>NUCLEOTIDE SEQUENCE [LARGE SCALE GENOMIC DNA]</scope>
    <source>
        <strain evidence="12">AG-KIZ</strain>
        <tissue evidence="12">Muscle</tissue>
    </source>
</reference>
<keyword evidence="8" id="KW-0325">Glycoprotein</keyword>
<dbReference type="PANTHER" id="PTHR11515">
    <property type="entry name" value="GLYCOPROTEIN HORMONE BETA CHAIN"/>
    <property type="match status" value="1"/>
</dbReference>
<keyword evidence="5" id="KW-0964">Secreted</keyword>
<evidence type="ECO:0000256" key="4">
    <source>
        <dbReference type="ARBA" id="ARBA00011870"/>
    </source>
</evidence>
<dbReference type="SMART" id="SM00068">
    <property type="entry name" value="GHB"/>
    <property type="match status" value="1"/>
</dbReference>
<evidence type="ECO:0000256" key="2">
    <source>
        <dbReference type="ARBA" id="ARBA00004613"/>
    </source>
</evidence>
<evidence type="ECO:0000256" key="1">
    <source>
        <dbReference type="ARBA" id="ARBA00003920"/>
    </source>
</evidence>
<evidence type="ECO:0000256" key="6">
    <source>
        <dbReference type="ARBA" id="ARBA00022702"/>
    </source>
</evidence>
<dbReference type="GO" id="GO:0031762">
    <property type="term" value="F:follicle-stimulating hormone receptor binding"/>
    <property type="evidence" value="ECO:0007669"/>
    <property type="project" value="UniProtKB-ARBA"/>
</dbReference>